<dbReference type="InterPro" id="IPR036250">
    <property type="entry name" value="AcylCo_DH-like_C"/>
</dbReference>
<dbReference type="SUPFAM" id="SSF47203">
    <property type="entry name" value="Acyl-CoA dehydrogenase C-terminal domain-like"/>
    <property type="match status" value="1"/>
</dbReference>
<reference evidence="10 11" key="1">
    <citation type="submission" date="2020-05" db="EMBL/GenBank/DDBJ databases">
        <authorList>
            <person name="Whitworth D."/>
        </authorList>
    </citation>
    <scope>NUCLEOTIDE SEQUENCE [LARGE SCALE GENOMIC DNA]</scope>
    <source>
        <strain evidence="10 11">AB043B</strain>
    </source>
</reference>
<feature type="domain" description="Acyl-CoA dehydrogenase/oxidase N-terminal" evidence="9">
    <location>
        <begin position="5"/>
        <end position="111"/>
    </location>
</feature>
<dbReference type="Pfam" id="PF02770">
    <property type="entry name" value="Acyl-CoA_dh_M"/>
    <property type="match status" value="1"/>
</dbReference>
<evidence type="ECO:0000313" key="10">
    <source>
        <dbReference type="EMBL" id="NOK36429.1"/>
    </source>
</evidence>
<dbReference type="GO" id="GO:0050660">
    <property type="term" value="F:flavin adenine dinucleotide binding"/>
    <property type="evidence" value="ECO:0007669"/>
    <property type="project" value="InterPro"/>
</dbReference>
<dbReference type="GO" id="GO:0003995">
    <property type="term" value="F:acyl-CoA dehydrogenase activity"/>
    <property type="evidence" value="ECO:0007669"/>
    <property type="project" value="InterPro"/>
</dbReference>
<comment type="caution">
    <text evidence="10">The sequence shown here is derived from an EMBL/GenBank/DDBJ whole genome shotgun (WGS) entry which is preliminary data.</text>
</comment>
<dbReference type="Gene3D" id="2.40.110.10">
    <property type="entry name" value="Butyryl-CoA Dehydrogenase, subunit A, domain 2"/>
    <property type="match status" value="1"/>
</dbReference>
<dbReference type="InterPro" id="IPR009075">
    <property type="entry name" value="AcylCo_DH/oxidase_C"/>
</dbReference>
<dbReference type="EMBL" id="JABFJV010000161">
    <property type="protein sequence ID" value="NOK36429.1"/>
    <property type="molecule type" value="Genomic_DNA"/>
</dbReference>
<gene>
    <name evidence="10" type="ORF">HMI49_24790</name>
</gene>
<keyword evidence="5 6" id="KW-0560">Oxidoreductase</keyword>
<dbReference type="RefSeq" id="WP_171436793.1">
    <property type="nucleotide sequence ID" value="NZ_JABFJV010000161.1"/>
</dbReference>
<name>A0A7Y4NTB4_9BACT</name>
<organism evidence="10 11">
    <name type="scientific">Corallococcus exercitus</name>
    <dbReference type="NCBI Taxonomy" id="2316736"/>
    <lineage>
        <taxon>Bacteria</taxon>
        <taxon>Pseudomonadati</taxon>
        <taxon>Myxococcota</taxon>
        <taxon>Myxococcia</taxon>
        <taxon>Myxococcales</taxon>
        <taxon>Cystobacterineae</taxon>
        <taxon>Myxococcaceae</taxon>
        <taxon>Corallococcus</taxon>
    </lineage>
</organism>
<evidence type="ECO:0000256" key="6">
    <source>
        <dbReference type="RuleBase" id="RU362125"/>
    </source>
</evidence>
<dbReference type="PANTHER" id="PTHR48083">
    <property type="entry name" value="MEDIUM-CHAIN SPECIFIC ACYL-COA DEHYDROGENASE, MITOCHONDRIAL-RELATED"/>
    <property type="match status" value="1"/>
</dbReference>
<dbReference type="InterPro" id="IPR037069">
    <property type="entry name" value="AcylCoA_DH/ox_N_sf"/>
</dbReference>
<dbReference type="Gene3D" id="1.10.540.10">
    <property type="entry name" value="Acyl-CoA dehydrogenase/oxidase, N-terminal domain"/>
    <property type="match status" value="1"/>
</dbReference>
<proteinExistence type="inferred from homology"/>
<dbReference type="Proteomes" id="UP000563426">
    <property type="component" value="Unassembled WGS sequence"/>
</dbReference>
<feature type="domain" description="Acyl-CoA oxidase/dehydrogenase middle" evidence="8">
    <location>
        <begin position="116"/>
        <end position="204"/>
    </location>
</feature>
<protein>
    <submittedName>
        <fullName evidence="10">Acyl-CoA dehydrogenase</fullName>
    </submittedName>
</protein>
<comment type="similarity">
    <text evidence="2 6">Belongs to the acyl-CoA dehydrogenase family.</text>
</comment>
<sequence length="362" mass="39250">MDSTTDDFRGRVRTFVNDHVRPHVDAWERDGAYPLELWRQAGRAGLLSLGHSPEQLPDDPGRLAVLVEELTLGGSQGITMGLASHFVSLKAVQGADAAVAARVVPSVLRGDRSIVLALTEPQAGSDLRGFECRAEPHGDGGYRLTGDKRFICNGGRADLLLVGALLDGALALFLVEGNAPGLSHERLACLGWRCLPLAALRFESTPARLLIHGREAGRLLQQCLQQERLNLAVMALASAELALRDTVEHCRTRRVGTEALLDKSVLRQRLAERHSELSVARVFVEQAVRWQAEGQLTAARAAIAKNTAVDVLERVAHDAVQLHGAHGCVEPSRVERIYRDARLLGIGGGAREVMLDIIGRTL</sequence>
<dbReference type="Pfam" id="PF00441">
    <property type="entry name" value="Acyl-CoA_dh_1"/>
    <property type="match status" value="1"/>
</dbReference>
<keyword evidence="4 6" id="KW-0274">FAD</keyword>
<evidence type="ECO:0000256" key="2">
    <source>
        <dbReference type="ARBA" id="ARBA00009347"/>
    </source>
</evidence>
<dbReference type="GO" id="GO:0005737">
    <property type="term" value="C:cytoplasm"/>
    <property type="evidence" value="ECO:0007669"/>
    <property type="project" value="TreeGrafter"/>
</dbReference>
<evidence type="ECO:0000259" key="7">
    <source>
        <dbReference type="Pfam" id="PF00441"/>
    </source>
</evidence>
<evidence type="ECO:0000256" key="4">
    <source>
        <dbReference type="ARBA" id="ARBA00022827"/>
    </source>
</evidence>
<dbReference type="GO" id="GO:0033539">
    <property type="term" value="P:fatty acid beta-oxidation using acyl-CoA dehydrogenase"/>
    <property type="evidence" value="ECO:0007669"/>
    <property type="project" value="TreeGrafter"/>
</dbReference>
<dbReference type="InterPro" id="IPR050741">
    <property type="entry name" value="Acyl-CoA_dehydrogenase"/>
</dbReference>
<keyword evidence="11" id="KW-1185">Reference proteome</keyword>
<dbReference type="Pfam" id="PF02771">
    <property type="entry name" value="Acyl-CoA_dh_N"/>
    <property type="match status" value="1"/>
</dbReference>
<dbReference type="PANTHER" id="PTHR48083:SF28">
    <property type="entry name" value="ACYL-COA DEHYDROGENASE FAMILY PROTEIN (AFU_ORTHOLOGUE AFUA_6G10880)-RELATED"/>
    <property type="match status" value="1"/>
</dbReference>
<dbReference type="InterPro" id="IPR013786">
    <property type="entry name" value="AcylCoA_DH/ox_N"/>
</dbReference>
<comment type="cofactor">
    <cofactor evidence="1 6">
        <name>FAD</name>
        <dbReference type="ChEBI" id="CHEBI:57692"/>
    </cofactor>
</comment>
<dbReference type="AlphaFoldDB" id="A0A7Y4NTB4"/>
<dbReference type="PROSITE" id="PS00072">
    <property type="entry name" value="ACYL_COA_DH_1"/>
    <property type="match status" value="1"/>
</dbReference>
<evidence type="ECO:0000256" key="5">
    <source>
        <dbReference type="ARBA" id="ARBA00023002"/>
    </source>
</evidence>
<evidence type="ECO:0000313" key="11">
    <source>
        <dbReference type="Proteomes" id="UP000563426"/>
    </source>
</evidence>
<accession>A0A7Y4NTB4</accession>
<dbReference type="InterPro" id="IPR006089">
    <property type="entry name" value="Acyl-CoA_DH_CS"/>
</dbReference>
<evidence type="ECO:0000256" key="1">
    <source>
        <dbReference type="ARBA" id="ARBA00001974"/>
    </source>
</evidence>
<dbReference type="Gene3D" id="1.20.140.10">
    <property type="entry name" value="Butyryl-CoA Dehydrogenase, subunit A, domain 3"/>
    <property type="match status" value="1"/>
</dbReference>
<dbReference type="SUPFAM" id="SSF56645">
    <property type="entry name" value="Acyl-CoA dehydrogenase NM domain-like"/>
    <property type="match status" value="1"/>
</dbReference>
<evidence type="ECO:0000259" key="9">
    <source>
        <dbReference type="Pfam" id="PF02771"/>
    </source>
</evidence>
<evidence type="ECO:0000256" key="3">
    <source>
        <dbReference type="ARBA" id="ARBA00022630"/>
    </source>
</evidence>
<evidence type="ECO:0000259" key="8">
    <source>
        <dbReference type="Pfam" id="PF02770"/>
    </source>
</evidence>
<dbReference type="InterPro" id="IPR006091">
    <property type="entry name" value="Acyl-CoA_Oxase/DH_mid-dom"/>
</dbReference>
<dbReference type="InterPro" id="IPR046373">
    <property type="entry name" value="Acyl-CoA_Oxase/DH_mid-dom_sf"/>
</dbReference>
<feature type="domain" description="Acyl-CoA dehydrogenase/oxidase C-terminal" evidence="7">
    <location>
        <begin position="219"/>
        <end position="361"/>
    </location>
</feature>
<keyword evidence="3 6" id="KW-0285">Flavoprotein</keyword>
<dbReference type="InterPro" id="IPR009100">
    <property type="entry name" value="AcylCoA_DH/oxidase_NM_dom_sf"/>
</dbReference>